<dbReference type="RefSeq" id="WP_115922106.1">
    <property type="nucleotide sequence ID" value="NZ_QTUA01000001.1"/>
</dbReference>
<comment type="caution">
    <text evidence="1">The sequence shown here is derived from an EMBL/GenBank/DDBJ whole genome shotgun (WGS) entry which is preliminary data.</text>
</comment>
<organism evidence="1 2">
    <name type="scientific">Calidifontibacter indicus</name>
    <dbReference type="NCBI Taxonomy" id="419650"/>
    <lineage>
        <taxon>Bacteria</taxon>
        <taxon>Bacillati</taxon>
        <taxon>Actinomycetota</taxon>
        <taxon>Actinomycetes</taxon>
        <taxon>Micrococcales</taxon>
        <taxon>Dermacoccaceae</taxon>
        <taxon>Calidifontibacter</taxon>
    </lineage>
</organism>
<sequence length="145" mass="15888">MGFEVFEKGSAPVPTVPAVTIQKRGMFSLNAAAYQLLGEPMAVQFLWDADEKLIALKPTSADDLNGYPARRQTAAKANSPVVIAGAMFTRFIGLDTTHAKRWTPEKRDELLIVDLKQEGALVISNRDRNKVTTQGLDLSGNQDKD</sequence>
<keyword evidence="2" id="KW-1185">Reference proteome</keyword>
<gene>
    <name evidence="1" type="ORF">DFJ65_1055</name>
</gene>
<dbReference type="AlphaFoldDB" id="A0A3D9UKS0"/>
<dbReference type="Proteomes" id="UP000256253">
    <property type="component" value="Unassembled WGS sequence"/>
</dbReference>
<reference evidence="1 2" key="1">
    <citation type="submission" date="2018-08" db="EMBL/GenBank/DDBJ databases">
        <title>Sequencing the genomes of 1000 actinobacteria strains.</title>
        <authorList>
            <person name="Klenk H.-P."/>
        </authorList>
    </citation>
    <scope>NUCLEOTIDE SEQUENCE [LARGE SCALE GENOMIC DNA]</scope>
    <source>
        <strain evidence="1 2">DSM 22967</strain>
    </source>
</reference>
<proteinExistence type="predicted"/>
<evidence type="ECO:0000313" key="2">
    <source>
        <dbReference type="Proteomes" id="UP000256253"/>
    </source>
</evidence>
<protein>
    <submittedName>
        <fullName evidence="1">Uncharacterized protein</fullName>
    </submittedName>
</protein>
<dbReference type="OrthoDB" id="4793740at2"/>
<accession>A0A3D9UKS0</accession>
<evidence type="ECO:0000313" key="1">
    <source>
        <dbReference type="EMBL" id="REF30062.1"/>
    </source>
</evidence>
<name>A0A3D9UKS0_9MICO</name>
<dbReference type="EMBL" id="QTUA01000001">
    <property type="protein sequence ID" value="REF30062.1"/>
    <property type="molecule type" value="Genomic_DNA"/>
</dbReference>